<comment type="caution">
    <text evidence="7">The sequence shown here is derived from an EMBL/GenBank/DDBJ whole genome shotgun (WGS) entry which is preliminary data.</text>
</comment>
<gene>
    <name evidence="7" type="ORF">MWN33_11440</name>
</gene>
<keyword evidence="3" id="KW-0679">Respiratory chain</keyword>
<dbReference type="InterPro" id="IPR006885">
    <property type="entry name" value="NADH_UbQ_FeS_4_mit-like"/>
</dbReference>
<evidence type="ECO:0000256" key="4">
    <source>
        <dbReference type="ARBA" id="ARBA00022946"/>
    </source>
</evidence>
<keyword evidence="8" id="KW-1185">Reference proteome</keyword>
<evidence type="ECO:0000313" key="7">
    <source>
        <dbReference type="EMBL" id="MCK0208643.1"/>
    </source>
</evidence>
<comment type="subcellular location">
    <subcellularLocation>
        <location evidence="1">Membrane</location>
    </subcellularLocation>
</comment>
<keyword evidence="5" id="KW-0249">Electron transport</keyword>
<dbReference type="PANTHER" id="PTHR12219:SF8">
    <property type="entry name" value="NADH DEHYDROGENASE [UBIQUINONE] IRON-SULFUR PROTEIN 4, MITOCHONDRIAL"/>
    <property type="match status" value="1"/>
</dbReference>
<dbReference type="InterPro" id="IPR038532">
    <property type="entry name" value="NDUFS4-like_sf"/>
</dbReference>
<name>A0ABT0DMY2_9HYPH</name>
<evidence type="ECO:0000256" key="2">
    <source>
        <dbReference type="ARBA" id="ARBA00022448"/>
    </source>
</evidence>
<evidence type="ECO:0000313" key="8">
    <source>
        <dbReference type="Proteomes" id="UP001202867"/>
    </source>
</evidence>
<keyword evidence="2" id="KW-0813">Transport</keyword>
<dbReference type="Pfam" id="PF04800">
    <property type="entry name" value="NDUS4"/>
    <property type="match status" value="1"/>
</dbReference>
<evidence type="ECO:0000256" key="6">
    <source>
        <dbReference type="ARBA" id="ARBA00023136"/>
    </source>
</evidence>
<keyword evidence="6" id="KW-0472">Membrane</keyword>
<evidence type="ECO:0000256" key="3">
    <source>
        <dbReference type="ARBA" id="ARBA00022660"/>
    </source>
</evidence>
<protein>
    <submittedName>
        <fullName evidence="7">ETC complex I subunit</fullName>
    </submittedName>
</protein>
<dbReference type="Proteomes" id="UP001202867">
    <property type="component" value="Unassembled WGS sequence"/>
</dbReference>
<organism evidence="7 8">
    <name type="scientific">Ancylobacter koreensis</name>
    <dbReference type="NCBI Taxonomy" id="266121"/>
    <lineage>
        <taxon>Bacteria</taxon>
        <taxon>Pseudomonadati</taxon>
        <taxon>Pseudomonadota</taxon>
        <taxon>Alphaproteobacteria</taxon>
        <taxon>Hyphomicrobiales</taxon>
        <taxon>Xanthobacteraceae</taxon>
        <taxon>Ancylobacter</taxon>
    </lineage>
</organism>
<dbReference type="RefSeq" id="WP_247200731.1">
    <property type="nucleotide sequence ID" value="NZ_JALKCG010000003.1"/>
</dbReference>
<dbReference type="PANTHER" id="PTHR12219">
    <property type="entry name" value="NADH-UBIQUINONE OXIDOREDUCTASE"/>
    <property type="match status" value="1"/>
</dbReference>
<evidence type="ECO:0000256" key="1">
    <source>
        <dbReference type="ARBA" id="ARBA00004370"/>
    </source>
</evidence>
<accession>A0ABT0DMY2</accession>
<dbReference type="EMBL" id="JALKCG010000003">
    <property type="protein sequence ID" value="MCK0208643.1"/>
    <property type="molecule type" value="Genomic_DNA"/>
</dbReference>
<keyword evidence="4" id="KW-0809">Transit peptide</keyword>
<sequence length="101" mass="11780">MVARIYKPTRNAMQSGTGKTKLWVLDYEPEQPRQVEPLMGYTSSGDMNSQLRLRFDSKEEAVAYAERHGIAYQVQEPKEPARRKIAYADNFSFRRIGQWTH</sequence>
<evidence type="ECO:0000256" key="5">
    <source>
        <dbReference type="ARBA" id="ARBA00022982"/>
    </source>
</evidence>
<dbReference type="Gene3D" id="3.30.160.190">
    <property type="entry name" value="atu1810 like domain"/>
    <property type="match status" value="1"/>
</dbReference>
<reference evidence="8" key="1">
    <citation type="submission" date="2023-07" db="EMBL/GenBank/DDBJ databases">
        <title>Ancylobacter moscoviensis sp. nov., facultatively methylotrophic bacteria from activated sludge and the reclassification of Starkeya novella (Starkey 1934) Kelly et al. 2000 as Ancylobacter novellus comb. nov., Starkeya koreensis Im et al. 2006 as Ancylobacter koreensis comb.nov., Angulomicrobium tetraedrale Vasil'eva et al. 1986 as Ancylobacter tetraedralis comb. nov., Angulomicrobium amanitiforme Fritz et al. 2004 as Ancylobacter amanitiformis comb. nov. and Methylorhabdus multivorans Doronina et al. 1996 as Ancylobacter multivorans comb. nov. and emended description of the genus Ancylobacter.</title>
        <authorList>
            <person name="Doronina N."/>
            <person name="Chemodurova A."/>
            <person name="Grouzdev D."/>
            <person name="Koziaeva V."/>
            <person name="Shi W."/>
            <person name="Wu L."/>
            <person name="Kaparullina E."/>
        </authorList>
    </citation>
    <scope>NUCLEOTIDE SEQUENCE [LARGE SCALE GENOMIC DNA]</scope>
    <source>
        <strain evidence="8">Jip08</strain>
    </source>
</reference>
<proteinExistence type="predicted"/>